<dbReference type="InterPro" id="IPR036291">
    <property type="entry name" value="NAD(P)-bd_dom_sf"/>
</dbReference>
<dbReference type="InterPro" id="IPR016040">
    <property type="entry name" value="NAD(P)-bd_dom"/>
</dbReference>
<reference evidence="2 3" key="1">
    <citation type="submission" date="2024-10" db="EMBL/GenBank/DDBJ databases">
        <title>Updated reference genomes for cyclostephanoid diatoms.</title>
        <authorList>
            <person name="Roberts W.R."/>
            <person name="Alverson A.J."/>
        </authorList>
    </citation>
    <scope>NUCLEOTIDE SEQUENCE [LARGE SCALE GENOMIC DNA]</scope>
    <source>
        <strain evidence="2 3">AJA276-08</strain>
    </source>
</reference>
<evidence type="ECO:0000313" key="2">
    <source>
        <dbReference type="EMBL" id="KAL3777697.1"/>
    </source>
</evidence>
<gene>
    <name evidence="2" type="ORF">ACHAW5_010335</name>
</gene>
<dbReference type="EMBL" id="JALLAZ020001270">
    <property type="protein sequence ID" value="KAL3777697.1"/>
    <property type="molecule type" value="Genomic_DNA"/>
</dbReference>
<accession>A0ABD3NRE7</accession>
<protein>
    <recommendedName>
        <fullName evidence="1">NAD(P)-binding domain-containing protein</fullName>
    </recommendedName>
</protein>
<proteinExistence type="predicted"/>
<keyword evidence="3" id="KW-1185">Reference proteome</keyword>
<sequence length="258" mass="27248">MASNVAKRRLLILGGNGYVGQNVCHAAIVSGNFDLVRSLNRSGRPSPSSVPDHLSSTLSSVEWTSGDVFDERARSDAMSGIDVVVSCVGAFGSNEYMQRACGDATIAAIESARGGGVTTFGFVSSAQVYDGSAASKLPSFAPMYGYFEGKRRAEEELIRSYPNGHAILRPGFIYGPRRLGGRTVPLQLIGGPIDFVGTRMGPMSTLLQRFPFVGKELSSMVRVESVGRAMIGSVLAVAEGGGRTGKGAILDAESIRKF</sequence>
<dbReference type="PANTHER" id="PTHR12126">
    <property type="entry name" value="NADH-UBIQUINONE OXIDOREDUCTASE 39 KDA SUBUNIT-RELATED"/>
    <property type="match status" value="1"/>
</dbReference>
<dbReference type="AlphaFoldDB" id="A0ABD3NRE7"/>
<organism evidence="2 3">
    <name type="scientific">Stephanodiscus triporus</name>
    <dbReference type="NCBI Taxonomy" id="2934178"/>
    <lineage>
        <taxon>Eukaryota</taxon>
        <taxon>Sar</taxon>
        <taxon>Stramenopiles</taxon>
        <taxon>Ochrophyta</taxon>
        <taxon>Bacillariophyta</taxon>
        <taxon>Coscinodiscophyceae</taxon>
        <taxon>Thalassiosirophycidae</taxon>
        <taxon>Stephanodiscales</taxon>
        <taxon>Stephanodiscaceae</taxon>
        <taxon>Stephanodiscus</taxon>
    </lineage>
</organism>
<evidence type="ECO:0000313" key="3">
    <source>
        <dbReference type="Proteomes" id="UP001530315"/>
    </source>
</evidence>
<dbReference type="Gene3D" id="3.40.50.720">
    <property type="entry name" value="NAD(P)-binding Rossmann-like Domain"/>
    <property type="match status" value="1"/>
</dbReference>
<dbReference type="PANTHER" id="PTHR12126:SF16">
    <property type="entry name" value="MIOREX COMPLEX COMPONENT 2"/>
    <property type="match status" value="1"/>
</dbReference>
<dbReference type="SUPFAM" id="SSF51735">
    <property type="entry name" value="NAD(P)-binding Rossmann-fold domains"/>
    <property type="match status" value="1"/>
</dbReference>
<dbReference type="Proteomes" id="UP001530315">
    <property type="component" value="Unassembled WGS sequence"/>
</dbReference>
<comment type="caution">
    <text evidence="2">The sequence shown here is derived from an EMBL/GenBank/DDBJ whole genome shotgun (WGS) entry which is preliminary data.</text>
</comment>
<name>A0ABD3NRE7_9STRA</name>
<dbReference type="Pfam" id="PF13460">
    <property type="entry name" value="NAD_binding_10"/>
    <property type="match status" value="1"/>
</dbReference>
<dbReference type="InterPro" id="IPR051207">
    <property type="entry name" value="ComplexI_NDUFA9_subunit"/>
</dbReference>
<feature type="domain" description="NAD(P)-binding" evidence="1">
    <location>
        <begin position="14"/>
        <end position="174"/>
    </location>
</feature>
<evidence type="ECO:0000259" key="1">
    <source>
        <dbReference type="Pfam" id="PF13460"/>
    </source>
</evidence>